<dbReference type="NCBIfam" id="TIGR00694">
    <property type="entry name" value="thiM"/>
    <property type="match status" value="1"/>
</dbReference>
<dbReference type="PIRSF" id="PIRSF000513">
    <property type="entry name" value="Thz_kinase"/>
    <property type="match status" value="1"/>
</dbReference>
<organism evidence="12 13">
    <name type="scientific">Pilibacter termitis</name>
    <dbReference type="NCBI Taxonomy" id="263852"/>
    <lineage>
        <taxon>Bacteria</taxon>
        <taxon>Bacillati</taxon>
        <taxon>Bacillota</taxon>
        <taxon>Bacilli</taxon>
        <taxon>Lactobacillales</taxon>
        <taxon>Enterococcaceae</taxon>
        <taxon>Pilibacter</taxon>
    </lineage>
</organism>
<dbReference type="CDD" id="cd01170">
    <property type="entry name" value="THZ_kinase"/>
    <property type="match status" value="1"/>
</dbReference>
<keyword evidence="6 11" id="KW-0547">Nucleotide-binding</keyword>
<keyword evidence="13" id="KW-1185">Reference proteome</keyword>
<keyword evidence="10 11" id="KW-0784">Thiamine biosynthesis</keyword>
<dbReference type="InterPro" id="IPR029056">
    <property type="entry name" value="Ribokinase-like"/>
</dbReference>
<comment type="function">
    <text evidence="11">Catalyzes the phosphorylation of the hydroxyl group of 4-methyl-5-beta-hydroxyethylthiazole (THZ).</text>
</comment>
<dbReference type="STRING" id="263852.SAMN02745116_00524"/>
<dbReference type="HAMAP" id="MF_00228">
    <property type="entry name" value="Thz_kinase"/>
    <property type="match status" value="1"/>
</dbReference>
<dbReference type="Proteomes" id="UP000190328">
    <property type="component" value="Unassembled WGS sequence"/>
</dbReference>
<dbReference type="RefSeq" id="WP_078806482.1">
    <property type="nucleotide sequence ID" value="NZ_FUXI01000004.1"/>
</dbReference>
<dbReference type="PRINTS" id="PR01099">
    <property type="entry name" value="HYETHTZKNASE"/>
</dbReference>
<evidence type="ECO:0000256" key="1">
    <source>
        <dbReference type="ARBA" id="ARBA00001771"/>
    </source>
</evidence>
<evidence type="ECO:0000256" key="4">
    <source>
        <dbReference type="ARBA" id="ARBA00022679"/>
    </source>
</evidence>
<keyword evidence="7 11" id="KW-0418">Kinase</keyword>
<comment type="similarity">
    <text evidence="11">Belongs to the Thz kinase family.</text>
</comment>
<dbReference type="SUPFAM" id="SSF53613">
    <property type="entry name" value="Ribokinase-like"/>
    <property type="match status" value="1"/>
</dbReference>
<dbReference type="GO" id="GO:0004417">
    <property type="term" value="F:hydroxyethylthiazole kinase activity"/>
    <property type="evidence" value="ECO:0007669"/>
    <property type="project" value="UniProtKB-UniRule"/>
</dbReference>
<keyword evidence="9 11" id="KW-0460">Magnesium</keyword>
<evidence type="ECO:0000256" key="11">
    <source>
        <dbReference type="HAMAP-Rule" id="MF_00228"/>
    </source>
</evidence>
<dbReference type="NCBIfam" id="NF006830">
    <property type="entry name" value="PRK09355.1"/>
    <property type="match status" value="1"/>
</dbReference>
<evidence type="ECO:0000256" key="6">
    <source>
        <dbReference type="ARBA" id="ARBA00022741"/>
    </source>
</evidence>
<feature type="binding site" evidence="11">
    <location>
        <position position="44"/>
    </location>
    <ligand>
        <name>substrate</name>
    </ligand>
</feature>
<dbReference type="Pfam" id="PF02110">
    <property type="entry name" value="HK"/>
    <property type="match status" value="1"/>
</dbReference>
<evidence type="ECO:0000256" key="8">
    <source>
        <dbReference type="ARBA" id="ARBA00022840"/>
    </source>
</evidence>
<evidence type="ECO:0000313" key="12">
    <source>
        <dbReference type="EMBL" id="SJZ49303.1"/>
    </source>
</evidence>
<feature type="binding site" evidence="11">
    <location>
        <position position="170"/>
    </location>
    <ligand>
        <name>ATP</name>
        <dbReference type="ChEBI" id="CHEBI:30616"/>
    </ligand>
</feature>
<dbReference type="GO" id="GO:0009228">
    <property type="term" value="P:thiamine biosynthetic process"/>
    <property type="evidence" value="ECO:0007669"/>
    <property type="project" value="UniProtKB-KW"/>
</dbReference>
<dbReference type="Gene3D" id="3.40.1190.20">
    <property type="match status" value="1"/>
</dbReference>
<dbReference type="AlphaFoldDB" id="A0A1T4L3S6"/>
<accession>A0A1T4L3S6</accession>
<feature type="binding site" evidence="11">
    <location>
        <position position="120"/>
    </location>
    <ligand>
        <name>ATP</name>
        <dbReference type="ChEBI" id="CHEBI:30616"/>
    </ligand>
</feature>
<gene>
    <name evidence="11" type="primary">thiM</name>
    <name evidence="12" type="ORF">SAMN02745116_00524</name>
</gene>
<reference evidence="12 13" key="1">
    <citation type="submission" date="2017-02" db="EMBL/GenBank/DDBJ databases">
        <authorList>
            <person name="Peterson S.W."/>
        </authorList>
    </citation>
    <scope>NUCLEOTIDE SEQUENCE [LARGE SCALE GENOMIC DNA]</scope>
    <source>
        <strain evidence="12 13">ATCC BAA-1030</strain>
    </source>
</reference>
<comment type="catalytic activity">
    <reaction evidence="1 11">
        <text>5-(2-hydroxyethyl)-4-methylthiazole + ATP = 4-methyl-5-(2-phosphooxyethyl)-thiazole + ADP + H(+)</text>
        <dbReference type="Rhea" id="RHEA:24212"/>
        <dbReference type="ChEBI" id="CHEBI:15378"/>
        <dbReference type="ChEBI" id="CHEBI:17957"/>
        <dbReference type="ChEBI" id="CHEBI:30616"/>
        <dbReference type="ChEBI" id="CHEBI:58296"/>
        <dbReference type="ChEBI" id="CHEBI:456216"/>
        <dbReference type="EC" id="2.7.1.50"/>
    </reaction>
</comment>
<sequence>MKEKYSQLFSNVKEIQPLVHHMTNYVTVNDCANITIAIGASPIMADEIAEMEEFVNISQALVLNIGTINERVLKSMLVAGKIANKKNVPVILDPVGVGASQFRNQALERLLDCVQFSCIKGNVSEIRFLAGLSSKTRGVDADIRDEMTSEDLANMAKKLAEKLESVIVITGVVDTVADCENVYLIKNGHEKLSSISGTGCMSASLLGAFIGANPSERVLSSVLAITSMGIAGEIASEKTRGNGSFKVALHDEISCLDIQTFNDRERIISL</sequence>
<dbReference type="GO" id="GO:0000287">
    <property type="term" value="F:magnesium ion binding"/>
    <property type="evidence" value="ECO:0007669"/>
    <property type="project" value="UniProtKB-UniRule"/>
</dbReference>
<dbReference type="UniPathway" id="UPA00060">
    <property type="reaction ID" value="UER00139"/>
</dbReference>
<dbReference type="InterPro" id="IPR000417">
    <property type="entry name" value="Hyethyz_kinase"/>
</dbReference>
<comment type="cofactor">
    <cofactor evidence="2 11">
        <name>Mg(2+)</name>
        <dbReference type="ChEBI" id="CHEBI:18420"/>
    </cofactor>
</comment>
<evidence type="ECO:0000256" key="2">
    <source>
        <dbReference type="ARBA" id="ARBA00001946"/>
    </source>
</evidence>
<proteinExistence type="inferred from homology"/>
<evidence type="ECO:0000256" key="3">
    <source>
        <dbReference type="ARBA" id="ARBA00004868"/>
    </source>
</evidence>
<evidence type="ECO:0000256" key="10">
    <source>
        <dbReference type="ARBA" id="ARBA00022977"/>
    </source>
</evidence>
<keyword evidence="5 11" id="KW-0479">Metal-binding</keyword>
<dbReference type="GO" id="GO:0009229">
    <property type="term" value="P:thiamine diphosphate biosynthetic process"/>
    <property type="evidence" value="ECO:0007669"/>
    <property type="project" value="UniProtKB-UniRule"/>
</dbReference>
<dbReference type="EC" id="2.7.1.50" evidence="11"/>
<dbReference type="EMBL" id="FUXI01000004">
    <property type="protein sequence ID" value="SJZ49303.1"/>
    <property type="molecule type" value="Genomic_DNA"/>
</dbReference>
<protein>
    <recommendedName>
        <fullName evidence="11">Hydroxyethylthiazole kinase</fullName>
        <ecNumber evidence="11">2.7.1.50</ecNumber>
    </recommendedName>
    <alternativeName>
        <fullName evidence="11">4-methyl-5-beta-hydroxyethylthiazole kinase</fullName>
        <shortName evidence="11">TH kinase</shortName>
        <shortName evidence="11">Thz kinase</shortName>
    </alternativeName>
</protein>
<name>A0A1T4L3S6_9ENTE</name>
<feature type="binding site" evidence="11">
    <location>
        <position position="197"/>
    </location>
    <ligand>
        <name>substrate</name>
    </ligand>
</feature>
<keyword evidence="8 11" id="KW-0067">ATP-binding</keyword>
<evidence type="ECO:0000256" key="5">
    <source>
        <dbReference type="ARBA" id="ARBA00022723"/>
    </source>
</evidence>
<keyword evidence="4 11" id="KW-0808">Transferase</keyword>
<dbReference type="GO" id="GO:0005524">
    <property type="term" value="F:ATP binding"/>
    <property type="evidence" value="ECO:0007669"/>
    <property type="project" value="UniProtKB-UniRule"/>
</dbReference>
<evidence type="ECO:0000256" key="9">
    <source>
        <dbReference type="ARBA" id="ARBA00022842"/>
    </source>
</evidence>
<evidence type="ECO:0000313" key="13">
    <source>
        <dbReference type="Proteomes" id="UP000190328"/>
    </source>
</evidence>
<evidence type="ECO:0000256" key="7">
    <source>
        <dbReference type="ARBA" id="ARBA00022777"/>
    </source>
</evidence>
<comment type="pathway">
    <text evidence="3 11">Cofactor biosynthesis; thiamine diphosphate biosynthesis; 4-methyl-5-(2-phosphoethyl)-thiazole from 5-(2-hydroxyethyl)-4-methylthiazole: step 1/1.</text>
</comment>
<dbReference type="OrthoDB" id="9778146at2"/>